<proteinExistence type="predicted"/>
<organism evidence="3 4">
    <name type="scientific">Panicum miliaceum</name>
    <name type="common">Proso millet</name>
    <name type="synonym">Broomcorn millet</name>
    <dbReference type="NCBI Taxonomy" id="4540"/>
    <lineage>
        <taxon>Eukaryota</taxon>
        <taxon>Viridiplantae</taxon>
        <taxon>Streptophyta</taxon>
        <taxon>Embryophyta</taxon>
        <taxon>Tracheophyta</taxon>
        <taxon>Spermatophyta</taxon>
        <taxon>Magnoliopsida</taxon>
        <taxon>Liliopsida</taxon>
        <taxon>Poales</taxon>
        <taxon>Poaceae</taxon>
        <taxon>PACMAD clade</taxon>
        <taxon>Panicoideae</taxon>
        <taxon>Panicodae</taxon>
        <taxon>Paniceae</taxon>
        <taxon>Panicinae</taxon>
        <taxon>Panicum</taxon>
        <taxon>Panicum sect. Panicum</taxon>
    </lineage>
</organism>
<dbReference type="PANTHER" id="PTHR21596">
    <property type="entry name" value="RIBONUCLEASE P SUBUNIT P38"/>
    <property type="match status" value="1"/>
</dbReference>
<sequence length="400" mass="45357">MATDASVQNIQIQREDTVDLWVTDSWLGFFVSLCEDYMAEDTGMSRHLGALASRVDFKMSLLKDVMVEYREIKHKDLLASKNTLVEARDAVVALTEEISQKNCYLELLKKKLQESEAKNNRAEQQCGSVTENIQPRGVETRSMQKRKRPSEGPLDYGADENGHTGQLDGLSMSPLESSENLNVPTGSIEEQIRLSERPLGNDAVNLEVTEECRSRREGLVNSPPVGQTSFVMERGEDDLEAVRDELIKGFLEIDTGGRKIGIKEMGELNEKAFKAACLAKVPPEEVATASYELYSSWQKQLGDLSWYPFKTVIVDGNHQIVNVDDDKLQELKRAWGSGAHDAVVNALVEMKQYDRLRDRSIAFELWNYKEGRRATTRECINYMSNQVKKLTVTKRRKIRR</sequence>
<name>A0A3L6T155_PANMI</name>
<evidence type="ECO:0000313" key="4">
    <source>
        <dbReference type="Proteomes" id="UP000275267"/>
    </source>
</evidence>
<protein>
    <submittedName>
        <fullName evidence="3">Factor of DNA methylation 2-like isoform X2</fullName>
    </submittedName>
</protein>
<evidence type="ECO:0000256" key="1">
    <source>
        <dbReference type="SAM" id="MobiDB-lite"/>
    </source>
</evidence>
<accession>A0A3L6T155</accession>
<dbReference type="InterPro" id="IPR005379">
    <property type="entry name" value="FDM1-5/IDN2_XH"/>
</dbReference>
<dbReference type="EMBL" id="PQIB02000003">
    <property type="protein sequence ID" value="RLN30383.1"/>
    <property type="molecule type" value="Genomic_DNA"/>
</dbReference>
<dbReference type="AlphaFoldDB" id="A0A3L6T155"/>
<reference evidence="4" key="1">
    <citation type="journal article" date="2019" name="Nat. Commun.">
        <title>The genome of broomcorn millet.</title>
        <authorList>
            <person name="Zou C."/>
            <person name="Miki D."/>
            <person name="Li D."/>
            <person name="Tang Q."/>
            <person name="Xiao L."/>
            <person name="Rajput S."/>
            <person name="Deng P."/>
            <person name="Jia W."/>
            <person name="Huang R."/>
            <person name="Zhang M."/>
            <person name="Sun Y."/>
            <person name="Hu J."/>
            <person name="Fu X."/>
            <person name="Schnable P.S."/>
            <person name="Li F."/>
            <person name="Zhang H."/>
            <person name="Feng B."/>
            <person name="Zhu X."/>
            <person name="Liu R."/>
            <person name="Schnable J.C."/>
            <person name="Zhu J.-K."/>
            <person name="Zhang H."/>
        </authorList>
    </citation>
    <scope>NUCLEOTIDE SEQUENCE [LARGE SCALE GENOMIC DNA]</scope>
</reference>
<keyword evidence="4" id="KW-1185">Reference proteome</keyword>
<dbReference type="PANTHER" id="PTHR21596:SF55">
    <property type="entry name" value="OS12G0572500 PROTEIN"/>
    <property type="match status" value="1"/>
</dbReference>
<gene>
    <name evidence="3" type="ORF">C2845_PM05G14130</name>
</gene>
<dbReference type="InterPro" id="IPR045177">
    <property type="entry name" value="FDM1-5/IDN2"/>
</dbReference>
<feature type="domain" description="Factor of DNA methylation 1-5/IDN2" evidence="2">
    <location>
        <begin position="263"/>
        <end position="390"/>
    </location>
</feature>
<evidence type="ECO:0000313" key="3">
    <source>
        <dbReference type="EMBL" id="RLN30383.1"/>
    </source>
</evidence>
<feature type="region of interest" description="Disordered" evidence="1">
    <location>
        <begin position="119"/>
        <end position="165"/>
    </location>
</feature>
<dbReference type="GO" id="GO:0080188">
    <property type="term" value="P:gene silencing by siRNA-directed DNA methylation"/>
    <property type="evidence" value="ECO:0007669"/>
    <property type="project" value="InterPro"/>
</dbReference>
<evidence type="ECO:0000259" key="2">
    <source>
        <dbReference type="Pfam" id="PF03469"/>
    </source>
</evidence>
<dbReference type="Proteomes" id="UP000275267">
    <property type="component" value="Unassembled WGS sequence"/>
</dbReference>
<feature type="compositionally biased region" description="Polar residues" evidence="1">
    <location>
        <begin position="122"/>
        <end position="133"/>
    </location>
</feature>
<dbReference type="OrthoDB" id="1892195at2759"/>
<dbReference type="STRING" id="4540.A0A3L6T155"/>
<dbReference type="Pfam" id="PF03469">
    <property type="entry name" value="XH"/>
    <property type="match status" value="1"/>
</dbReference>
<comment type="caution">
    <text evidence="3">The sequence shown here is derived from an EMBL/GenBank/DDBJ whole genome shotgun (WGS) entry which is preliminary data.</text>
</comment>